<evidence type="ECO:0000256" key="3">
    <source>
        <dbReference type="ARBA" id="ARBA00023002"/>
    </source>
</evidence>
<feature type="region of interest" description="Disordered" evidence="4">
    <location>
        <begin position="1"/>
        <end position="30"/>
    </location>
</feature>
<comment type="pathway">
    <text evidence="1">Carotenoid biosynthesis.</text>
</comment>
<dbReference type="GO" id="GO:0016117">
    <property type="term" value="P:carotenoid biosynthetic process"/>
    <property type="evidence" value="ECO:0007669"/>
    <property type="project" value="UniProtKB-KW"/>
</dbReference>
<reference evidence="6 7" key="1">
    <citation type="submission" date="2020-12" db="EMBL/GenBank/DDBJ databases">
        <title>Halosimplex halophilum sp. nov. and Halosimplex salinum sp. nov., two new members of the genus Halosimplex.</title>
        <authorList>
            <person name="Cui H.L."/>
        </authorList>
    </citation>
    <scope>NUCLEOTIDE SEQUENCE [LARGE SCALE GENOMIC DNA]</scope>
    <source>
        <strain evidence="6 7">YGH94</strain>
    </source>
</reference>
<evidence type="ECO:0000256" key="4">
    <source>
        <dbReference type="SAM" id="MobiDB-lite"/>
    </source>
</evidence>
<dbReference type="InterPro" id="IPR014105">
    <property type="entry name" value="Carotenoid/retinoid_OxRdtase"/>
</dbReference>
<keyword evidence="2" id="KW-0125">Carotenoid biosynthesis</keyword>
<dbReference type="KEGG" id="hlt:I7X12_05360"/>
<dbReference type="OrthoDB" id="40741at2157"/>
<dbReference type="GeneID" id="60587899"/>
<dbReference type="RefSeq" id="WP_198062833.1">
    <property type="nucleotide sequence ID" value="NZ_CP065856.1"/>
</dbReference>
<dbReference type="InterPro" id="IPR002937">
    <property type="entry name" value="Amino_oxidase"/>
</dbReference>
<sequence length="528" mass="58408">MARESTGDATARDSGPTRETTPDGPDLSDEPLACERVTVVGGGFGGLATAPLLAELGADVTVVEQNERLGGVANRIEVEGFTFDTGPSWYLMPGVFERYFEHLDRSPADYYDLDRLDPHYRVFWKDGDRVDVPDDPAAVADIFESYEEGAGAAFREYLDEAAFTYEVGMDRFVYEDRPRFRDFLDPDVAKSARGIALLGSMADHAADYFDDPKLRQLVQYTLVFLGGAPHNTPALYNLMAHVDFELGVFYPEGGIYSVVEALVELGRERGVEFETETAVTALEERSRGLRVETDAGAHRADRVVCGANPAHVQRDLLGPEYGRDDDYWADRTYAPSAYMLYLGVEGELPELDHHTLVLPTDWDDHFERIFDDPAWPEDPAYYVNVPSRTDETIAPEGHETVVVLVPIAAGLDDSLERRERFREQVLGDIAAHTGVDLRDRIAVERVACVSEFAEWVDAPQGTALGLAHTLRQTGPLRPSHRGDPDGLYYVGSYTTPGVGVPMCLISAEHTAAAVREDATEPGRMPPLW</sequence>
<keyword evidence="7" id="KW-1185">Reference proteome</keyword>
<evidence type="ECO:0000313" key="6">
    <source>
        <dbReference type="EMBL" id="QPV64058.1"/>
    </source>
</evidence>
<dbReference type="PANTHER" id="PTHR43734:SF1">
    <property type="entry name" value="PHYTOENE DESATURASE"/>
    <property type="match status" value="1"/>
</dbReference>
<dbReference type="Proteomes" id="UP000595001">
    <property type="component" value="Chromosome"/>
</dbReference>
<feature type="domain" description="Amine oxidase" evidence="5">
    <location>
        <begin position="45"/>
        <end position="514"/>
    </location>
</feature>
<accession>A0A7T3G172</accession>
<dbReference type="SUPFAM" id="SSF51905">
    <property type="entry name" value="FAD/NAD(P)-binding domain"/>
    <property type="match status" value="1"/>
</dbReference>
<evidence type="ECO:0000256" key="2">
    <source>
        <dbReference type="ARBA" id="ARBA00022746"/>
    </source>
</evidence>
<dbReference type="NCBIfam" id="TIGR02734">
    <property type="entry name" value="crtI_fam"/>
    <property type="match status" value="1"/>
</dbReference>
<evidence type="ECO:0000259" key="5">
    <source>
        <dbReference type="Pfam" id="PF01593"/>
    </source>
</evidence>
<dbReference type="Gene3D" id="3.30.9.10">
    <property type="entry name" value="D-Amino Acid Oxidase, subunit A, domain 2"/>
    <property type="match status" value="1"/>
</dbReference>
<proteinExistence type="predicted"/>
<organism evidence="6 7">
    <name type="scientific">Halosimplex litoreum</name>
    <dbReference type="NCBI Taxonomy" id="1198301"/>
    <lineage>
        <taxon>Archaea</taxon>
        <taxon>Methanobacteriati</taxon>
        <taxon>Methanobacteriota</taxon>
        <taxon>Stenosarchaea group</taxon>
        <taxon>Halobacteria</taxon>
        <taxon>Halobacteriales</taxon>
        <taxon>Haloarculaceae</taxon>
        <taxon>Halosimplex</taxon>
    </lineage>
</organism>
<dbReference type="Gene3D" id="3.50.50.60">
    <property type="entry name" value="FAD/NAD(P)-binding domain"/>
    <property type="match status" value="2"/>
</dbReference>
<keyword evidence="3" id="KW-0560">Oxidoreductase</keyword>
<dbReference type="Pfam" id="PF01593">
    <property type="entry name" value="Amino_oxidase"/>
    <property type="match status" value="1"/>
</dbReference>
<evidence type="ECO:0000256" key="1">
    <source>
        <dbReference type="ARBA" id="ARBA00004829"/>
    </source>
</evidence>
<gene>
    <name evidence="6" type="primary">crtI</name>
    <name evidence="6" type="ORF">I7X12_05360</name>
</gene>
<dbReference type="AlphaFoldDB" id="A0A7T3G172"/>
<dbReference type="EMBL" id="CP065856">
    <property type="protein sequence ID" value="QPV64058.1"/>
    <property type="molecule type" value="Genomic_DNA"/>
</dbReference>
<dbReference type="PANTHER" id="PTHR43734">
    <property type="entry name" value="PHYTOENE DESATURASE"/>
    <property type="match status" value="1"/>
</dbReference>
<dbReference type="GO" id="GO:0016491">
    <property type="term" value="F:oxidoreductase activity"/>
    <property type="evidence" value="ECO:0007669"/>
    <property type="project" value="UniProtKB-KW"/>
</dbReference>
<protein>
    <submittedName>
        <fullName evidence="6">Phytoene desaturase</fullName>
    </submittedName>
</protein>
<dbReference type="InterPro" id="IPR036188">
    <property type="entry name" value="FAD/NAD-bd_sf"/>
</dbReference>
<evidence type="ECO:0000313" key="7">
    <source>
        <dbReference type="Proteomes" id="UP000595001"/>
    </source>
</evidence>
<name>A0A7T3G172_9EURY</name>